<dbReference type="Pfam" id="PF01612">
    <property type="entry name" value="DNA_pol_A_exo1"/>
    <property type="match status" value="1"/>
</dbReference>
<evidence type="ECO:0000313" key="3">
    <source>
        <dbReference type="EMBL" id="CAB4871499.1"/>
    </source>
</evidence>
<dbReference type="InterPro" id="IPR010997">
    <property type="entry name" value="HRDC-like_sf"/>
</dbReference>
<dbReference type="PANTHER" id="PTHR47649:SF1">
    <property type="entry name" value="RIBONUCLEASE D"/>
    <property type="match status" value="1"/>
</dbReference>
<dbReference type="Gene3D" id="1.10.150.80">
    <property type="entry name" value="HRDC domain"/>
    <property type="match status" value="2"/>
</dbReference>
<protein>
    <submittedName>
        <fullName evidence="3">Unannotated protein</fullName>
    </submittedName>
</protein>
<name>A0A6J7DT57_9ZZZZ</name>
<feature type="region of interest" description="Disordered" evidence="1">
    <location>
        <begin position="411"/>
        <end position="435"/>
    </location>
</feature>
<dbReference type="Pfam" id="PF00570">
    <property type="entry name" value="HRDC"/>
    <property type="match status" value="1"/>
</dbReference>
<dbReference type="GO" id="GO:0003676">
    <property type="term" value="F:nucleic acid binding"/>
    <property type="evidence" value="ECO:0007669"/>
    <property type="project" value="InterPro"/>
</dbReference>
<dbReference type="GO" id="GO:0006139">
    <property type="term" value="P:nucleobase-containing compound metabolic process"/>
    <property type="evidence" value="ECO:0007669"/>
    <property type="project" value="InterPro"/>
</dbReference>
<gene>
    <name evidence="3" type="ORF">UFOPK3401_00832</name>
</gene>
<dbReference type="PANTHER" id="PTHR47649">
    <property type="entry name" value="RIBONUCLEASE D"/>
    <property type="match status" value="1"/>
</dbReference>
<dbReference type="InterPro" id="IPR044876">
    <property type="entry name" value="HRDC_dom_sf"/>
</dbReference>
<feature type="compositionally biased region" description="Low complexity" evidence="1">
    <location>
        <begin position="426"/>
        <end position="435"/>
    </location>
</feature>
<accession>A0A6J7DT57</accession>
<dbReference type="SMART" id="SM00341">
    <property type="entry name" value="HRDC"/>
    <property type="match status" value="1"/>
</dbReference>
<dbReference type="PROSITE" id="PS50967">
    <property type="entry name" value="HRDC"/>
    <property type="match status" value="1"/>
</dbReference>
<dbReference type="InterPro" id="IPR002562">
    <property type="entry name" value="3'-5'_exonuclease_dom"/>
</dbReference>
<dbReference type="InterPro" id="IPR002121">
    <property type="entry name" value="HRDC_dom"/>
</dbReference>
<dbReference type="CDD" id="cd06142">
    <property type="entry name" value="RNaseD_exo"/>
    <property type="match status" value="1"/>
</dbReference>
<proteinExistence type="predicted"/>
<dbReference type="AlphaFoldDB" id="A0A6J7DT57"/>
<dbReference type="GO" id="GO:0008408">
    <property type="term" value="F:3'-5' exonuclease activity"/>
    <property type="evidence" value="ECO:0007669"/>
    <property type="project" value="InterPro"/>
</dbReference>
<dbReference type="GO" id="GO:0000166">
    <property type="term" value="F:nucleotide binding"/>
    <property type="evidence" value="ECO:0007669"/>
    <property type="project" value="InterPro"/>
</dbReference>
<sequence>MTEVQPVPAAVELALLEPAGGVPLVLSNASEIEAAARALAGGTGPVAIDAERASGYRYGQRAYLVQLKREGAGSFLIDPINLDHLRSVHDALEGTEWILHAASQDLPCLRELDMSPSSLFDTELAGRIAGKARVGLGPLVEEVLGLRLEKGHGAADWSTRPLPAPWLRYAVLDVEVLIELRHALAKDLEDQGKTQWAQEEFEAIVNAPPAEPRVDPWRRVSGLHRVRQSQQLAIVRQLWQTRDEIAQQRDIAPGRILQDIAIVEAALAAPKTEAELIVLDGFKGKGAQRNTRKWLGAVNAALQLSAQQWPAPSVPSDSPPPARAWPERDKSAALRLAAARHVVTELGERHNIPVENLLTPDYLRRLCWTPPWSNDDNPDAQAADEFLTTWGARPWQRNLTVEAICSAIATASQTGQAPQPLPSPSSQPDGQSAPE</sequence>
<evidence type="ECO:0000256" key="1">
    <source>
        <dbReference type="SAM" id="MobiDB-lite"/>
    </source>
</evidence>
<dbReference type="Pfam" id="PF18305">
    <property type="entry name" value="DNA_pol_A_exoN"/>
    <property type="match status" value="1"/>
</dbReference>
<dbReference type="InterPro" id="IPR036397">
    <property type="entry name" value="RNaseH_sf"/>
</dbReference>
<organism evidence="3">
    <name type="scientific">freshwater metagenome</name>
    <dbReference type="NCBI Taxonomy" id="449393"/>
    <lineage>
        <taxon>unclassified sequences</taxon>
        <taxon>metagenomes</taxon>
        <taxon>ecological metagenomes</taxon>
    </lineage>
</organism>
<dbReference type="InterPro" id="IPR051086">
    <property type="entry name" value="RNase_D-like"/>
</dbReference>
<feature type="domain" description="HRDC" evidence="2">
    <location>
        <begin position="228"/>
        <end position="308"/>
    </location>
</feature>
<dbReference type="EMBL" id="CAFBLM010000033">
    <property type="protein sequence ID" value="CAB4871499.1"/>
    <property type="molecule type" value="Genomic_DNA"/>
</dbReference>
<evidence type="ECO:0000259" key="2">
    <source>
        <dbReference type="PROSITE" id="PS50967"/>
    </source>
</evidence>
<dbReference type="SUPFAM" id="SSF47819">
    <property type="entry name" value="HRDC-like"/>
    <property type="match status" value="1"/>
</dbReference>
<reference evidence="3" key="1">
    <citation type="submission" date="2020-05" db="EMBL/GenBank/DDBJ databases">
        <authorList>
            <person name="Chiriac C."/>
            <person name="Salcher M."/>
            <person name="Ghai R."/>
            <person name="Kavagutti S V."/>
        </authorList>
    </citation>
    <scope>NUCLEOTIDE SEQUENCE</scope>
</reference>
<dbReference type="SUPFAM" id="SSF53098">
    <property type="entry name" value="Ribonuclease H-like"/>
    <property type="match status" value="1"/>
</dbReference>
<dbReference type="InterPro" id="IPR012337">
    <property type="entry name" value="RNaseH-like_sf"/>
</dbReference>
<dbReference type="InterPro" id="IPR041605">
    <property type="entry name" value="Exo_C"/>
</dbReference>
<dbReference type="SMART" id="SM00474">
    <property type="entry name" value="35EXOc"/>
    <property type="match status" value="1"/>
</dbReference>
<dbReference type="Gene3D" id="3.30.420.10">
    <property type="entry name" value="Ribonuclease H-like superfamily/Ribonuclease H"/>
    <property type="match status" value="1"/>
</dbReference>